<keyword evidence="3" id="KW-1185">Reference proteome</keyword>
<dbReference type="RefSeq" id="XP_073555543.1">
    <property type="nucleotide sequence ID" value="XM_073705916.1"/>
</dbReference>
<accession>A0ABY2GVM3</accession>
<reference evidence="2 3" key="1">
    <citation type="submission" date="2018-01" db="EMBL/GenBank/DDBJ databases">
        <title>Genome characterization of the sugarcane-associated fungus Trichoderma ghanense CCMA-1212 and their application in lignocelulose bioconversion.</title>
        <authorList>
            <person name="Steindorff A.S."/>
            <person name="Mendes T.D."/>
            <person name="Vilela E.S.D."/>
            <person name="Rodrigues D.S."/>
            <person name="Formighieri E.F."/>
            <person name="Melo I.S."/>
            <person name="Favaro L.C.L."/>
        </authorList>
    </citation>
    <scope>NUCLEOTIDE SEQUENCE [LARGE SCALE GENOMIC DNA]</scope>
    <source>
        <strain evidence="2 3">CCMA-1212</strain>
    </source>
</reference>
<sequence length="579" mass="62490">MELQLIAQSIIHPEDDLACLEVEFDTSAYSVYGHAAFMSLLSTVCPLLGASIELFCGPTANTRLISPPPGSPSNRNVDSDSISSTTALGSMLEHLVPLENSSTSGYKASTFPTPLAAQSVGPKPARGRRTAHQPGRANQLGLGGWRASGTSLSTAGCRYERGMGRSGAATLALLAGGRFSGFFQHFLDAQVVAEYVPCEYEIRLTRNSASASPALGSCLRAYLGTSGLALDRTPPQPASALDRHFEQTDGMIEASDCMLPSHTLNTFLYELSFSGARPGVPVPSPAGMPLIRQMDEVPYRPGPGLKYRYPPALRLDGAPPAAAQAQGEAQPSTTPVKYCLPRRPANHPSVPSQTRTTGAEPRHRPAPASDRFRAAWHSFSSLFCRCHACPQLSRSVPWLRKSLTLLASTCPLDCRTRRLNLLAVETAARKFFFYHPVCRTTLRDTTRLDTTRLDQAPYAFSPDCHTIPIEVTERRVCHGMSRLLALSATIRLLLVSSSLRLQPCRASAPTTSRHAHSFPAGCAEPYGSGCCALSLRDSYGRSFAHQDNTRPFETLFADSLLINVLSELRALSSTSSVPS</sequence>
<dbReference type="EMBL" id="PPTA01000014">
    <property type="protein sequence ID" value="TFA99341.1"/>
    <property type="molecule type" value="Genomic_DNA"/>
</dbReference>
<evidence type="ECO:0000256" key="1">
    <source>
        <dbReference type="SAM" id="MobiDB-lite"/>
    </source>
</evidence>
<dbReference type="Proteomes" id="UP001642720">
    <property type="component" value="Unassembled WGS sequence"/>
</dbReference>
<comment type="caution">
    <text evidence="2">The sequence shown here is derived from an EMBL/GenBank/DDBJ whole genome shotgun (WGS) entry which is preliminary data.</text>
</comment>
<evidence type="ECO:0000313" key="3">
    <source>
        <dbReference type="Proteomes" id="UP001642720"/>
    </source>
</evidence>
<dbReference type="GeneID" id="300580366"/>
<protein>
    <submittedName>
        <fullName evidence="2">Uncharacterized protein</fullName>
    </submittedName>
</protein>
<proteinExistence type="predicted"/>
<feature type="region of interest" description="Disordered" evidence="1">
    <location>
        <begin position="117"/>
        <end position="143"/>
    </location>
</feature>
<evidence type="ECO:0000313" key="2">
    <source>
        <dbReference type="EMBL" id="TFA99341.1"/>
    </source>
</evidence>
<organism evidence="2 3">
    <name type="scientific">Trichoderma ghanense</name>
    <dbReference type="NCBI Taxonomy" id="65468"/>
    <lineage>
        <taxon>Eukaryota</taxon>
        <taxon>Fungi</taxon>
        <taxon>Dikarya</taxon>
        <taxon>Ascomycota</taxon>
        <taxon>Pezizomycotina</taxon>
        <taxon>Sordariomycetes</taxon>
        <taxon>Hypocreomycetidae</taxon>
        <taxon>Hypocreales</taxon>
        <taxon>Hypocreaceae</taxon>
        <taxon>Trichoderma</taxon>
    </lineage>
</organism>
<gene>
    <name evidence="2" type="ORF">CCMA1212_008804</name>
</gene>
<name>A0ABY2GVM3_9HYPO</name>
<feature type="region of interest" description="Disordered" evidence="1">
    <location>
        <begin position="342"/>
        <end position="367"/>
    </location>
</feature>